<dbReference type="EMBL" id="AGXV01000016">
    <property type="protein sequence ID" value="EIY67412.1"/>
    <property type="molecule type" value="Genomic_DNA"/>
</dbReference>
<gene>
    <name evidence="1" type="ORF">HMPREF1071_01295</name>
</gene>
<organism evidence="1 2">
    <name type="scientific">Bacteroides salyersiae CL02T12C01</name>
    <dbReference type="NCBI Taxonomy" id="997887"/>
    <lineage>
        <taxon>Bacteria</taxon>
        <taxon>Pseudomonadati</taxon>
        <taxon>Bacteroidota</taxon>
        <taxon>Bacteroidia</taxon>
        <taxon>Bacteroidales</taxon>
        <taxon>Bacteroidaceae</taxon>
        <taxon>Bacteroides</taxon>
    </lineage>
</organism>
<proteinExistence type="predicted"/>
<dbReference type="PATRIC" id="fig|997887.3.peg.1366"/>
<name>I8YXT6_9BACE</name>
<dbReference type="HOGENOM" id="CLU_2300123_0_0_10"/>
<sequence length="100" mass="11833">MGHLKCIMFVMVMIVISSSCCISKESMEKCKMKEVEFTVVSKNCYYINIVFSHYASKQLRENLVKKLIVYKIPSINNKEIQVQEYLGKLYNQYKYEVKIE</sequence>
<comment type="caution">
    <text evidence="1">The sequence shown here is derived from an EMBL/GenBank/DDBJ whole genome shotgun (WGS) entry which is preliminary data.</text>
</comment>
<accession>I8YXT6</accession>
<dbReference type="AlphaFoldDB" id="I8YXT6"/>
<protein>
    <submittedName>
        <fullName evidence="1">Uncharacterized protein</fullName>
    </submittedName>
</protein>
<dbReference type="PROSITE" id="PS51257">
    <property type="entry name" value="PROKAR_LIPOPROTEIN"/>
    <property type="match status" value="1"/>
</dbReference>
<dbReference type="Proteomes" id="UP000005150">
    <property type="component" value="Unassembled WGS sequence"/>
</dbReference>
<reference evidence="1 2" key="1">
    <citation type="submission" date="2012-02" db="EMBL/GenBank/DDBJ databases">
        <title>The Genome Sequence of Bacteroides salyersiae CL02T12C01.</title>
        <authorList>
            <consortium name="The Broad Institute Genome Sequencing Platform"/>
            <person name="Earl A."/>
            <person name="Ward D."/>
            <person name="Feldgarden M."/>
            <person name="Gevers D."/>
            <person name="Zitomersky N.L."/>
            <person name="Coyne M.J."/>
            <person name="Comstock L.E."/>
            <person name="Young S.K."/>
            <person name="Zeng Q."/>
            <person name="Gargeya S."/>
            <person name="Fitzgerald M."/>
            <person name="Haas B."/>
            <person name="Abouelleil A."/>
            <person name="Alvarado L."/>
            <person name="Arachchi H.M."/>
            <person name="Berlin A."/>
            <person name="Chapman S.B."/>
            <person name="Gearin G."/>
            <person name="Goldberg J."/>
            <person name="Griggs A."/>
            <person name="Gujja S."/>
            <person name="Hansen M."/>
            <person name="Heiman D."/>
            <person name="Howarth C."/>
            <person name="Larimer J."/>
            <person name="Lui A."/>
            <person name="MacDonald P.J.P."/>
            <person name="McCowen C."/>
            <person name="Montmayeur A."/>
            <person name="Murphy C."/>
            <person name="Neiman D."/>
            <person name="Pearson M."/>
            <person name="Priest M."/>
            <person name="Roberts A."/>
            <person name="Saif S."/>
            <person name="Shea T."/>
            <person name="Sisk P."/>
            <person name="Stolte C."/>
            <person name="Sykes S."/>
            <person name="Wortman J."/>
            <person name="Nusbaum C."/>
            <person name="Birren B."/>
        </authorList>
    </citation>
    <scope>NUCLEOTIDE SEQUENCE [LARGE SCALE GENOMIC DNA]</scope>
    <source>
        <strain evidence="1 2">CL02T12C01</strain>
    </source>
</reference>
<keyword evidence="2" id="KW-1185">Reference proteome</keyword>
<evidence type="ECO:0000313" key="2">
    <source>
        <dbReference type="Proteomes" id="UP000005150"/>
    </source>
</evidence>
<evidence type="ECO:0000313" key="1">
    <source>
        <dbReference type="EMBL" id="EIY67412.1"/>
    </source>
</evidence>